<evidence type="ECO:0000256" key="3">
    <source>
        <dbReference type="ARBA" id="ARBA00022989"/>
    </source>
</evidence>
<evidence type="ECO:0000313" key="6">
    <source>
        <dbReference type="EMBL" id="AIE98673.1"/>
    </source>
</evidence>
<dbReference type="InterPro" id="IPR000537">
    <property type="entry name" value="UbiA_prenyltransferase"/>
</dbReference>
<keyword evidence="3 5" id="KW-1133">Transmembrane helix</keyword>
<feature type="transmembrane region" description="Helical" evidence="5">
    <location>
        <begin position="228"/>
        <end position="251"/>
    </location>
</feature>
<feature type="transmembrane region" description="Helical" evidence="5">
    <location>
        <begin position="85"/>
        <end position="102"/>
    </location>
</feature>
<comment type="subcellular location">
    <subcellularLocation>
        <location evidence="1">Cell membrane</location>
        <topology evidence="1">Multi-pass membrane protein</topology>
    </subcellularLocation>
</comment>
<dbReference type="AlphaFoldDB" id="A0A075G4Y8"/>
<name>A0A075G4Y8_9ARCH</name>
<protein>
    <submittedName>
        <fullName evidence="6">Prenyltransferase (UbiA)</fullName>
    </submittedName>
</protein>
<dbReference type="InterPro" id="IPR044878">
    <property type="entry name" value="UbiA_sf"/>
</dbReference>
<dbReference type="CDD" id="cd13961">
    <property type="entry name" value="PT_UbiA_DGGGPS"/>
    <property type="match status" value="1"/>
</dbReference>
<dbReference type="PANTHER" id="PTHR42723">
    <property type="entry name" value="CHLOROPHYLL SYNTHASE"/>
    <property type="match status" value="1"/>
</dbReference>
<feature type="transmembrane region" description="Helical" evidence="5">
    <location>
        <begin position="263"/>
        <end position="281"/>
    </location>
</feature>
<evidence type="ECO:0000256" key="5">
    <source>
        <dbReference type="SAM" id="Phobius"/>
    </source>
</evidence>
<feature type="transmembrane region" description="Helical" evidence="5">
    <location>
        <begin position="12"/>
        <end position="30"/>
    </location>
</feature>
<sequence length="283" mass="30799">MSRLKDILELGRPVNSVMVGFAVVVGAAVTSPNEVYTIPVMLGFLTGFLISSFSMTVNDYYDVEVDKINSPHRPLPSGLVTMKEAKWFAISLLLVGLFPSILISPMHFIIAIFFAFIAWLYNYWGKKHGIIGNILVATSISIPYVFGGLSVGTGNDYLIFYLSLITFVAATGREIVKGMTDVEGDKIREVWSVARSIGVEKAAYIGSIFFIAAVILSLLPLISSTTGIVYGMLITIPDSIFIYSAVTMIRDGTSKNAFKIKKIALFGMLAGLIAFIFGGVYRG</sequence>
<dbReference type="PANTHER" id="PTHR42723:SF1">
    <property type="entry name" value="CHLOROPHYLL SYNTHASE, CHLOROPLASTIC"/>
    <property type="match status" value="1"/>
</dbReference>
<accession>A0A075G4Y8</accession>
<dbReference type="InterPro" id="IPR050475">
    <property type="entry name" value="Prenyltransferase_related"/>
</dbReference>
<evidence type="ECO:0000256" key="1">
    <source>
        <dbReference type="ARBA" id="ARBA00004651"/>
    </source>
</evidence>
<feature type="transmembrane region" description="Helical" evidence="5">
    <location>
        <begin position="36"/>
        <end position="57"/>
    </location>
</feature>
<keyword evidence="2 5" id="KW-0812">Transmembrane</keyword>
<dbReference type="Gene3D" id="1.10.357.140">
    <property type="entry name" value="UbiA prenyltransferase"/>
    <property type="match status" value="1"/>
</dbReference>
<evidence type="ECO:0000256" key="2">
    <source>
        <dbReference type="ARBA" id="ARBA00022692"/>
    </source>
</evidence>
<evidence type="ECO:0000256" key="4">
    <source>
        <dbReference type="ARBA" id="ARBA00023136"/>
    </source>
</evidence>
<proteinExistence type="predicted"/>
<feature type="transmembrane region" description="Helical" evidence="5">
    <location>
        <begin position="157"/>
        <end position="176"/>
    </location>
</feature>
<feature type="transmembrane region" description="Helical" evidence="5">
    <location>
        <begin position="131"/>
        <end position="151"/>
    </location>
</feature>
<dbReference type="GO" id="GO:0005886">
    <property type="term" value="C:plasma membrane"/>
    <property type="evidence" value="ECO:0007669"/>
    <property type="project" value="UniProtKB-SubCell"/>
</dbReference>
<keyword evidence="4 5" id="KW-0472">Membrane</keyword>
<feature type="transmembrane region" description="Helical" evidence="5">
    <location>
        <begin position="202"/>
        <end position="222"/>
    </location>
</feature>
<dbReference type="Gene3D" id="1.20.120.1780">
    <property type="entry name" value="UbiA prenyltransferase"/>
    <property type="match status" value="1"/>
</dbReference>
<organism evidence="6">
    <name type="scientific">uncultured marine thaumarchaeote KM3_06_C02</name>
    <dbReference type="NCBI Taxonomy" id="1455976"/>
    <lineage>
        <taxon>Archaea</taxon>
        <taxon>Nitrososphaerota</taxon>
        <taxon>environmental samples</taxon>
    </lineage>
</organism>
<gene>
    <name evidence="6" type="primary">ubiA</name>
</gene>
<dbReference type="EMBL" id="KF900541">
    <property type="protein sequence ID" value="AIE98673.1"/>
    <property type="molecule type" value="Genomic_DNA"/>
</dbReference>
<dbReference type="GO" id="GO:0016765">
    <property type="term" value="F:transferase activity, transferring alkyl or aryl (other than methyl) groups"/>
    <property type="evidence" value="ECO:0007669"/>
    <property type="project" value="InterPro"/>
</dbReference>
<keyword evidence="6" id="KW-0808">Transferase</keyword>
<reference evidence="6" key="1">
    <citation type="journal article" date="2014" name="Genome Biol. Evol.">
        <title>Pangenome evidence for extensive interdomain horizontal transfer affecting lineage core and shell genes in uncultured planktonic thaumarchaeota and euryarchaeota.</title>
        <authorList>
            <person name="Deschamps P."/>
            <person name="Zivanovic Y."/>
            <person name="Moreira D."/>
            <person name="Rodriguez-Valera F."/>
            <person name="Lopez-Garcia P."/>
        </authorList>
    </citation>
    <scope>NUCLEOTIDE SEQUENCE</scope>
</reference>
<dbReference type="Pfam" id="PF01040">
    <property type="entry name" value="UbiA"/>
    <property type="match status" value="1"/>
</dbReference>